<sequence>MLKKIIQKKTNEFLADLKINKPKKVEPTKVEYYHGVEGLKKIYQKTLNANKPIYAISAVIPEIDKEFYHWAEEYYIPERTKKKIFAKVIAPANYFSSDYAQQDQKYYRKTLLIPQDKFPISIEINIFGNNVALTSFKSNELLGVLIKSKEIAQTMKVFFNLAWERGLDYQEEMKKRF</sequence>
<dbReference type="EMBL" id="PFPO01000076">
    <property type="protein sequence ID" value="PIZ98590.1"/>
    <property type="molecule type" value="Genomic_DNA"/>
</dbReference>
<protein>
    <submittedName>
        <fullName evidence="1">Uncharacterized protein</fullName>
    </submittedName>
</protein>
<organism evidence="1 2">
    <name type="scientific">Candidatus Komeilibacteria bacterium CG_4_10_14_0_2_um_filter_37_10</name>
    <dbReference type="NCBI Taxonomy" id="1974470"/>
    <lineage>
        <taxon>Bacteria</taxon>
        <taxon>Candidatus Komeiliibacteriota</taxon>
    </lineage>
</organism>
<dbReference type="Proteomes" id="UP000230405">
    <property type="component" value="Unassembled WGS sequence"/>
</dbReference>
<gene>
    <name evidence="1" type="ORF">COX77_04110</name>
</gene>
<dbReference type="AlphaFoldDB" id="A0A2M7VDQ0"/>
<name>A0A2M7VDQ0_9BACT</name>
<reference evidence="2" key="1">
    <citation type="submission" date="2017-09" db="EMBL/GenBank/DDBJ databases">
        <title>Depth-based differentiation of microbial function through sediment-hosted aquifers and enrichment of novel symbionts in the deep terrestrial subsurface.</title>
        <authorList>
            <person name="Probst A.J."/>
            <person name="Ladd B."/>
            <person name="Jarett J.K."/>
            <person name="Geller-Mcgrath D.E."/>
            <person name="Sieber C.M.K."/>
            <person name="Emerson J.B."/>
            <person name="Anantharaman K."/>
            <person name="Thomas B.C."/>
            <person name="Malmstrom R."/>
            <person name="Stieglmeier M."/>
            <person name="Klingl A."/>
            <person name="Woyke T."/>
            <person name="Ryan C.M."/>
            <person name="Banfield J.F."/>
        </authorList>
    </citation>
    <scope>NUCLEOTIDE SEQUENCE [LARGE SCALE GENOMIC DNA]</scope>
</reference>
<evidence type="ECO:0000313" key="2">
    <source>
        <dbReference type="Proteomes" id="UP000230405"/>
    </source>
</evidence>
<accession>A0A2M7VDQ0</accession>
<evidence type="ECO:0000313" key="1">
    <source>
        <dbReference type="EMBL" id="PIZ98590.1"/>
    </source>
</evidence>
<comment type="caution">
    <text evidence="1">The sequence shown here is derived from an EMBL/GenBank/DDBJ whole genome shotgun (WGS) entry which is preliminary data.</text>
</comment>
<proteinExistence type="predicted"/>